<reference evidence="9 10" key="1">
    <citation type="submission" date="2022-01" db="EMBL/GenBank/DDBJ databases">
        <title>Labilibaculum sp. nov, a marine bacterium isolated from Antarctica.</title>
        <authorList>
            <person name="Dai W."/>
        </authorList>
    </citation>
    <scope>NUCLEOTIDE SEQUENCE [LARGE SCALE GENOMIC DNA]</scope>
    <source>
        <strain evidence="9 10">DW002</strain>
    </source>
</reference>
<dbReference type="Gene3D" id="1.10.287.130">
    <property type="match status" value="1"/>
</dbReference>
<evidence type="ECO:0000256" key="4">
    <source>
        <dbReference type="ARBA" id="ARBA00022679"/>
    </source>
</evidence>
<dbReference type="PRINTS" id="PR00344">
    <property type="entry name" value="BCTRLSENSOR"/>
</dbReference>
<dbReference type="Gene3D" id="3.30.565.10">
    <property type="entry name" value="Histidine kinase-like ATPase, C-terminal domain"/>
    <property type="match status" value="1"/>
</dbReference>
<name>A0ABT5W0Q4_9BACT</name>
<organism evidence="9 10">
    <name type="scientific">Paralabilibaculum antarcticum</name>
    <dbReference type="NCBI Taxonomy" id="2912572"/>
    <lineage>
        <taxon>Bacteria</taxon>
        <taxon>Pseudomonadati</taxon>
        <taxon>Bacteroidota</taxon>
        <taxon>Bacteroidia</taxon>
        <taxon>Marinilabiliales</taxon>
        <taxon>Marinifilaceae</taxon>
        <taxon>Paralabilibaculum</taxon>
    </lineage>
</organism>
<dbReference type="InterPro" id="IPR003661">
    <property type="entry name" value="HisK_dim/P_dom"/>
</dbReference>
<dbReference type="SUPFAM" id="SSF47384">
    <property type="entry name" value="Homodimeric domain of signal transducing histidine kinase"/>
    <property type="match status" value="1"/>
</dbReference>
<sequence length="504" mass="56970">MNQKYIWLVTIVLCISLSGLILVQINFFKKASEIQEEQFALTVSKALDQVVNKLKVDDMTKGGYNYNNSFSNNKPSKNISVSSSVLNINIPMNPNLHEKATLSVSTGSSHSVIAEAEFNSKGLSGLSKAAEKLQNQFNKGLNGGSYQVGQIVNQMARSNLALSERINMNDLKKVIEQKLTDNGIKLKFEYAIRSNSRYVKNSVNYFTNPSFDKYSKQLFPDDLSLNSNHLYIYFPGQQKFMVQSYFMLLPAFILTLVLILSSAFTIFIIFRQKRLSKIKNDFINNMTHEFKTPISTISLASQMLKDNTVTTTASTVDHIAKIINDESRRLSYQVEKVLQMAVFNEVRMKLKLKATNVHKIIQVLLPNFTIRVEDRKGNMYQNIDAEHDLVMADEVHLSNVISNLLDNAIKYCKDAPEISITTRNKNKGIVISITDNGIGITKEDQKMIFERFFRVHTGNVHDVKGFGLGLSYVKKITDAHNGQVTVDSIPDKGSKFEIYLPLKK</sequence>
<dbReference type="Pfam" id="PF02518">
    <property type="entry name" value="HATPase_c"/>
    <property type="match status" value="1"/>
</dbReference>
<keyword evidence="10" id="KW-1185">Reference proteome</keyword>
<evidence type="ECO:0000256" key="2">
    <source>
        <dbReference type="ARBA" id="ARBA00012438"/>
    </source>
</evidence>
<dbReference type="InterPro" id="IPR003594">
    <property type="entry name" value="HATPase_dom"/>
</dbReference>
<dbReference type="RefSeq" id="WP_275111494.1">
    <property type="nucleotide sequence ID" value="NZ_JAKJSC010000008.1"/>
</dbReference>
<dbReference type="InterPro" id="IPR036097">
    <property type="entry name" value="HisK_dim/P_sf"/>
</dbReference>
<dbReference type="GO" id="GO:0016301">
    <property type="term" value="F:kinase activity"/>
    <property type="evidence" value="ECO:0007669"/>
    <property type="project" value="UniProtKB-KW"/>
</dbReference>
<keyword evidence="4" id="KW-0808">Transferase</keyword>
<keyword evidence="7" id="KW-1133">Transmembrane helix</keyword>
<feature type="domain" description="Histidine kinase" evidence="8">
    <location>
        <begin position="285"/>
        <end position="504"/>
    </location>
</feature>
<keyword evidence="7" id="KW-0812">Transmembrane</keyword>
<evidence type="ECO:0000313" key="9">
    <source>
        <dbReference type="EMBL" id="MDE5420164.1"/>
    </source>
</evidence>
<comment type="caution">
    <text evidence="9">The sequence shown here is derived from an EMBL/GenBank/DDBJ whole genome shotgun (WGS) entry which is preliminary data.</text>
</comment>
<keyword evidence="5 9" id="KW-0418">Kinase</keyword>
<dbReference type="CDD" id="cd00082">
    <property type="entry name" value="HisKA"/>
    <property type="match status" value="1"/>
</dbReference>
<proteinExistence type="predicted"/>
<dbReference type="PROSITE" id="PS50109">
    <property type="entry name" value="HIS_KIN"/>
    <property type="match status" value="1"/>
</dbReference>
<dbReference type="SUPFAM" id="SSF55874">
    <property type="entry name" value="ATPase domain of HSP90 chaperone/DNA topoisomerase II/histidine kinase"/>
    <property type="match status" value="1"/>
</dbReference>
<evidence type="ECO:0000259" key="8">
    <source>
        <dbReference type="PROSITE" id="PS50109"/>
    </source>
</evidence>
<keyword evidence="3" id="KW-0597">Phosphoprotein</keyword>
<dbReference type="EMBL" id="JAKJSC010000008">
    <property type="protein sequence ID" value="MDE5420164.1"/>
    <property type="molecule type" value="Genomic_DNA"/>
</dbReference>
<dbReference type="EC" id="2.7.13.3" evidence="2"/>
<dbReference type="InterPro" id="IPR004358">
    <property type="entry name" value="Sig_transdc_His_kin-like_C"/>
</dbReference>
<dbReference type="PANTHER" id="PTHR45453">
    <property type="entry name" value="PHOSPHATE REGULON SENSOR PROTEIN PHOR"/>
    <property type="match status" value="1"/>
</dbReference>
<evidence type="ECO:0000256" key="3">
    <source>
        <dbReference type="ARBA" id="ARBA00022553"/>
    </source>
</evidence>
<evidence type="ECO:0000256" key="5">
    <source>
        <dbReference type="ARBA" id="ARBA00022777"/>
    </source>
</evidence>
<keyword evidence="6" id="KW-0902">Two-component regulatory system</keyword>
<comment type="catalytic activity">
    <reaction evidence="1">
        <text>ATP + protein L-histidine = ADP + protein N-phospho-L-histidine.</text>
        <dbReference type="EC" id="2.7.13.3"/>
    </reaction>
</comment>
<dbReference type="PANTHER" id="PTHR45453:SF1">
    <property type="entry name" value="PHOSPHATE REGULON SENSOR PROTEIN PHOR"/>
    <property type="match status" value="1"/>
</dbReference>
<dbReference type="Proteomes" id="UP001528920">
    <property type="component" value="Unassembled WGS sequence"/>
</dbReference>
<protein>
    <recommendedName>
        <fullName evidence="2">histidine kinase</fullName>
        <ecNumber evidence="2">2.7.13.3</ecNumber>
    </recommendedName>
</protein>
<dbReference type="InterPro" id="IPR050351">
    <property type="entry name" value="BphY/WalK/GraS-like"/>
</dbReference>
<dbReference type="SMART" id="SM00388">
    <property type="entry name" value="HisKA"/>
    <property type="match status" value="1"/>
</dbReference>
<dbReference type="SMART" id="SM00387">
    <property type="entry name" value="HATPase_c"/>
    <property type="match status" value="1"/>
</dbReference>
<dbReference type="CDD" id="cd00075">
    <property type="entry name" value="HATPase"/>
    <property type="match status" value="1"/>
</dbReference>
<keyword evidence="7" id="KW-0472">Membrane</keyword>
<gene>
    <name evidence="9" type="ORF">L3049_19405</name>
</gene>
<evidence type="ECO:0000256" key="6">
    <source>
        <dbReference type="ARBA" id="ARBA00023012"/>
    </source>
</evidence>
<feature type="transmembrane region" description="Helical" evidence="7">
    <location>
        <begin position="6"/>
        <end position="28"/>
    </location>
</feature>
<evidence type="ECO:0000256" key="7">
    <source>
        <dbReference type="SAM" id="Phobius"/>
    </source>
</evidence>
<evidence type="ECO:0000313" key="10">
    <source>
        <dbReference type="Proteomes" id="UP001528920"/>
    </source>
</evidence>
<evidence type="ECO:0000256" key="1">
    <source>
        <dbReference type="ARBA" id="ARBA00000085"/>
    </source>
</evidence>
<dbReference type="InterPro" id="IPR036890">
    <property type="entry name" value="HATPase_C_sf"/>
</dbReference>
<dbReference type="Pfam" id="PF00512">
    <property type="entry name" value="HisKA"/>
    <property type="match status" value="1"/>
</dbReference>
<dbReference type="InterPro" id="IPR005467">
    <property type="entry name" value="His_kinase_dom"/>
</dbReference>
<feature type="transmembrane region" description="Helical" evidence="7">
    <location>
        <begin position="245"/>
        <end position="270"/>
    </location>
</feature>
<accession>A0ABT5W0Q4</accession>